<accession>A0ABY8EW20</accession>
<proteinExistence type="inferred from homology"/>
<keyword evidence="7" id="KW-0963">Cytoplasm</keyword>
<keyword evidence="18" id="KW-0175">Coiled coil</keyword>
<organism evidence="20 21">
    <name type="scientific">Malassezia furfur</name>
    <name type="common">Pityriasis versicolor infection agent</name>
    <name type="synonym">Pityrosporum furfur</name>
    <dbReference type="NCBI Taxonomy" id="55194"/>
    <lineage>
        <taxon>Eukaryota</taxon>
        <taxon>Fungi</taxon>
        <taxon>Dikarya</taxon>
        <taxon>Basidiomycota</taxon>
        <taxon>Ustilaginomycotina</taxon>
        <taxon>Malasseziomycetes</taxon>
        <taxon>Malasseziales</taxon>
        <taxon>Malasseziaceae</taxon>
        <taxon>Malassezia</taxon>
    </lineage>
</organism>
<protein>
    <recommendedName>
        <fullName evidence="5">DASH complex subunit DAD2</fullName>
    </recommendedName>
    <alternativeName>
        <fullName evidence="17">Outer kinetochore protein DAD2</fullName>
    </alternativeName>
</protein>
<evidence type="ECO:0000256" key="18">
    <source>
        <dbReference type="SAM" id="Coils"/>
    </source>
</evidence>
<keyword evidence="16" id="KW-0137">Centromere</keyword>
<keyword evidence="10" id="KW-0498">Mitosis</keyword>
<dbReference type="PANTHER" id="PTHR28036">
    <property type="entry name" value="DASH COMPLEX SUBUNIT DAD2"/>
    <property type="match status" value="1"/>
</dbReference>
<keyword evidence="14" id="KW-0539">Nucleus</keyword>
<evidence type="ECO:0000256" key="5">
    <source>
        <dbReference type="ARBA" id="ARBA00020260"/>
    </source>
</evidence>
<name>A0ABY8EW20_MALFU</name>
<evidence type="ECO:0000313" key="21">
    <source>
        <dbReference type="Proteomes" id="UP000818624"/>
    </source>
</evidence>
<evidence type="ECO:0000256" key="9">
    <source>
        <dbReference type="ARBA" id="ARBA00022701"/>
    </source>
</evidence>
<comment type="similarity">
    <text evidence="4">Belongs to the DASH complex DAD2 family.</text>
</comment>
<keyword evidence="8" id="KW-0132">Cell division</keyword>
<feature type="compositionally biased region" description="Low complexity" evidence="19">
    <location>
        <begin position="92"/>
        <end position="103"/>
    </location>
</feature>
<sequence length="130" mass="13544">MAPTSQRSSMAPMSRARMSVAPGAAANARLAAKQAELHALQNLRNESARLAQEMAQLGDRVDTLVAGGISVSSVMSSWQGVFRAIQIAQATTAASREAESTATNGAPADSVRQVPEALVRIPIQTSESTP</sequence>
<evidence type="ECO:0000256" key="2">
    <source>
        <dbReference type="ARBA" id="ARBA00004186"/>
    </source>
</evidence>
<keyword evidence="15" id="KW-0131">Cell cycle</keyword>
<keyword evidence="6" id="KW-0158">Chromosome</keyword>
<evidence type="ECO:0000313" key="20">
    <source>
        <dbReference type="EMBL" id="WFD48900.1"/>
    </source>
</evidence>
<gene>
    <name evidence="20" type="primary">DAD2</name>
    <name evidence="20" type="ORF">GLX27_003573</name>
</gene>
<evidence type="ECO:0000256" key="3">
    <source>
        <dbReference type="ARBA" id="ARBA00004629"/>
    </source>
</evidence>
<keyword evidence="11" id="KW-0159">Chromosome partition</keyword>
<feature type="region of interest" description="Disordered" evidence="19">
    <location>
        <begin position="1"/>
        <end position="23"/>
    </location>
</feature>
<evidence type="ECO:0000256" key="13">
    <source>
        <dbReference type="ARBA" id="ARBA00023212"/>
    </source>
</evidence>
<dbReference type="PANTHER" id="PTHR28036:SF1">
    <property type="entry name" value="DASH COMPLEX SUBUNIT DAD2"/>
    <property type="match status" value="1"/>
</dbReference>
<feature type="region of interest" description="Disordered" evidence="19">
    <location>
        <begin position="92"/>
        <end position="114"/>
    </location>
</feature>
<evidence type="ECO:0000256" key="11">
    <source>
        <dbReference type="ARBA" id="ARBA00022829"/>
    </source>
</evidence>
<keyword evidence="9" id="KW-0493">Microtubule</keyword>
<comment type="subcellular location">
    <subcellularLocation>
        <location evidence="3">Chromosome</location>
        <location evidence="3">Centromere</location>
        <location evidence="3">Kinetochore</location>
    </subcellularLocation>
    <subcellularLocation>
        <location evidence="2">Cytoplasm</location>
        <location evidence="2">Cytoskeleton</location>
        <location evidence="2">Spindle</location>
    </subcellularLocation>
    <subcellularLocation>
        <location evidence="1">Nucleus</location>
    </subcellularLocation>
</comment>
<keyword evidence="12" id="KW-0995">Kinetochore</keyword>
<evidence type="ECO:0000256" key="17">
    <source>
        <dbReference type="ARBA" id="ARBA00030568"/>
    </source>
</evidence>
<dbReference type="InterPro" id="IPR013963">
    <property type="entry name" value="DASH_Dad2"/>
</dbReference>
<evidence type="ECO:0000256" key="7">
    <source>
        <dbReference type="ARBA" id="ARBA00022490"/>
    </source>
</evidence>
<feature type="coiled-coil region" evidence="18">
    <location>
        <begin position="33"/>
        <end position="60"/>
    </location>
</feature>
<evidence type="ECO:0000256" key="19">
    <source>
        <dbReference type="SAM" id="MobiDB-lite"/>
    </source>
</evidence>
<evidence type="ECO:0000256" key="16">
    <source>
        <dbReference type="ARBA" id="ARBA00023328"/>
    </source>
</evidence>
<evidence type="ECO:0000256" key="15">
    <source>
        <dbReference type="ARBA" id="ARBA00023306"/>
    </source>
</evidence>
<dbReference type="EMBL" id="CP046236">
    <property type="protein sequence ID" value="WFD48900.1"/>
    <property type="molecule type" value="Genomic_DNA"/>
</dbReference>
<dbReference type="Proteomes" id="UP000818624">
    <property type="component" value="Chromosome 3"/>
</dbReference>
<evidence type="ECO:0000256" key="6">
    <source>
        <dbReference type="ARBA" id="ARBA00022454"/>
    </source>
</evidence>
<keyword evidence="21" id="KW-1185">Reference proteome</keyword>
<evidence type="ECO:0000256" key="10">
    <source>
        <dbReference type="ARBA" id="ARBA00022776"/>
    </source>
</evidence>
<evidence type="ECO:0000256" key="1">
    <source>
        <dbReference type="ARBA" id="ARBA00004123"/>
    </source>
</evidence>
<evidence type="ECO:0000256" key="12">
    <source>
        <dbReference type="ARBA" id="ARBA00022838"/>
    </source>
</evidence>
<reference evidence="20 21" key="1">
    <citation type="journal article" date="2020" name="Elife">
        <title>Loss of centromere function drives karyotype evolution in closely related Malassezia species.</title>
        <authorList>
            <person name="Sankaranarayanan S.R."/>
            <person name="Ianiri G."/>
            <person name="Coelho M.A."/>
            <person name="Reza M.H."/>
            <person name="Thimmappa B.C."/>
            <person name="Ganguly P."/>
            <person name="Vadnala R.N."/>
            <person name="Sun S."/>
            <person name="Siddharthan R."/>
            <person name="Tellgren-Roth C."/>
            <person name="Dawson T.L."/>
            <person name="Heitman J."/>
            <person name="Sanyal K."/>
        </authorList>
    </citation>
    <scope>NUCLEOTIDE SEQUENCE [LARGE SCALE GENOMIC DNA]</scope>
    <source>
        <strain evidence="20">CBS14141</strain>
    </source>
</reference>
<evidence type="ECO:0000256" key="4">
    <source>
        <dbReference type="ARBA" id="ARBA00005501"/>
    </source>
</evidence>
<evidence type="ECO:0000256" key="8">
    <source>
        <dbReference type="ARBA" id="ARBA00022618"/>
    </source>
</evidence>
<keyword evidence="13" id="KW-0206">Cytoskeleton</keyword>
<dbReference type="Pfam" id="PF08654">
    <property type="entry name" value="DASH_Dad2"/>
    <property type="match status" value="1"/>
</dbReference>
<evidence type="ECO:0000256" key="14">
    <source>
        <dbReference type="ARBA" id="ARBA00023242"/>
    </source>
</evidence>